<dbReference type="PANTHER" id="PTHR43147:SF2">
    <property type="entry name" value="NADP-DEPENDENT OXIDOREDUCTASE DOMAIN-CONTAINING PROTEIN"/>
    <property type="match status" value="1"/>
</dbReference>
<proteinExistence type="predicted"/>
<dbReference type="InterPro" id="IPR023210">
    <property type="entry name" value="NADP_OxRdtase_dom"/>
</dbReference>
<accession>A0A0E0F826</accession>
<dbReference type="Proteomes" id="UP000008021">
    <property type="component" value="Chromosome 11"/>
</dbReference>
<evidence type="ECO:0000313" key="3">
    <source>
        <dbReference type="Proteomes" id="UP000008021"/>
    </source>
</evidence>
<sequence length="75" mass="8277">MSMPTFHLAPDLAVSRLCFGTMTMGEQSRLPESLRLLDAAFDAGVNFFDSAEMYYYAPLPIPPPHILSFPLNTPG</sequence>
<dbReference type="Gramene" id="OMERI11G17480.5">
    <property type="protein sequence ID" value="OMERI11G17480.5"/>
    <property type="gene ID" value="OMERI11G17480"/>
</dbReference>
<dbReference type="SUPFAM" id="SSF51430">
    <property type="entry name" value="NAD(P)-linked oxidoreductase"/>
    <property type="match status" value="1"/>
</dbReference>
<dbReference type="EnsemblPlants" id="OMERI11G17480.2">
    <property type="protein sequence ID" value="OMERI11G17480.2"/>
    <property type="gene ID" value="OMERI11G17480"/>
</dbReference>
<dbReference type="HOGENOM" id="CLU_2613146_0_0_1"/>
<dbReference type="Gene3D" id="3.20.20.100">
    <property type="entry name" value="NADP-dependent oxidoreductase domain"/>
    <property type="match status" value="1"/>
</dbReference>
<reference evidence="2" key="1">
    <citation type="submission" date="2015-04" db="UniProtKB">
        <authorList>
            <consortium name="EnsemblPlants"/>
        </authorList>
    </citation>
    <scope>IDENTIFICATION</scope>
</reference>
<protein>
    <recommendedName>
        <fullName evidence="1">NADP-dependent oxidoreductase domain-containing protein</fullName>
    </recommendedName>
</protein>
<dbReference type="Pfam" id="PF00248">
    <property type="entry name" value="Aldo_ket_red"/>
    <property type="match status" value="1"/>
</dbReference>
<dbReference type="PANTHER" id="PTHR43147">
    <property type="entry name" value="PROTEIN TAS"/>
    <property type="match status" value="1"/>
</dbReference>
<evidence type="ECO:0000313" key="2">
    <source>
        <dbReference type="EnsemblPlants" id="OMERI11G17480.2"/>
    </source>
</evidence>
<feature type="domain" description="NADP-dependent oxidoreductase" evidence="1">
    <location>
        <begin position="16"/>
        <end position="54"/>
    </location>
</feature>
<dbReference type="AlphaFoldDB" id="A0A0E0F826"/>
<keyword evidence="3" id="KW-1185">Reference proteome</keyword>
<reference evidence="2" key="2">
    <citation type="submission" date="2018-05" db="EMBL/GenBank/DDBJ databases">
        <title>OmerRS3 (Oryza meridionalis Reference Sequence Version 3).</title>
        <authorList>
            <person name="Zhang J."/>
            <person name="Kudrna D."/>
            <person name="Lee S."/>
            <person name="Talag J."/>
            <person name="Welchert J."/>
            <person name="Wing R.A."/>
        </authorList>
    </citation>
    <scope>NUCLEOTIDE SEQUENCE [LARGE SCALE GENOMIC DNA]</scope>
    <source>
        <strain evidence="2">OR44</strain>
    </source>
</reference>
<dbReference type="Gramene" id="OMERI11G17480.2">
    <property type="protein sequence ID" value="OMERI11G17480.2"/>
    <property type="gene ID" value="OMERI11G17480"/>
</dbReference>
<name>A0A0E0F826_9ORYZ</name>
<dbReference type="InterPro" id="IPR036812">
    <property type="entry name" value="NAD(P)_OxRdtase_dom_sf"/>
</dbReference>
<organism evidence="2">
    <name type="scientific">Oryza meridionalis</name>
    <dbReference type="NCBI Taxonomy" id="40149"/>
    <lineage>
        <taxon>Eukaryota</taxon>
        <taxon>Viridiplantae</taxon>
        <taxon>Streptophyta</taxon>
        <taxon>Embryophyta</taxon>
        <taxon>Tracheophyta</taxon>
        <taxon>Spermatophyta</taxon>
        <taxon>Magnoliopsida</taxon>
        <taxon>Liliopsida</taxon>
        <taxon>Poales</taxon>
        <taxon>Poaceae</taxon>
        <taxon>BOP clade</taxon>
        <taxon>Oryzoideae</taxon>
        <taxon>Oryzeae</taxon>
        <taxon>Oryzinae</taxon>
        <taxon>Oryza</taxon>
    </lineage>
</organism>
<dbReference type="EnsemblPlants" id="OMERI11G17480.5">
    <property type="protein sequence ID" value="OMERI11G17480.5"/>
    <property type="gene ID" value="OMERI11G17480"/>
</dbReference>
<evidence type="ECO:0000259" key="1">
    <source>
        <dbReference type="Pfam" id="PF00248"/>
    </source>
</evidence>